<name>A0A4V1Z2J7_9ACTN</name>
<dbReference type="AlphaFoldDB" id="A0A4V1Z2J7"/>
<dbReference type="EMBL" id="SDPU01000010">
    <property type="protein sequence ID" value="RYU14646.1"/>
    <property type="molecule type" value="Genomic_DNA"/>
</dbReference>
<dbReference type="GO" id="GO:0010181">
    <property type="term" value="F:FMN binding"/>
    <property type="evidence" value="ECO:0007669"/>
    <property type="project" value="InterPro"/>
</dbReference>
<evidence type="ECO:0000313" key="3">
    <source>
        <dbReference type="Proteomes" id="UP000291189"/>
    </source>
</evidence>
<dbReference type="OrthoDB" id="3253043at2"/>
<proteinExistence type="predicted"/>
<organism evidence="2 3">
    <name type="scientific">Nocardioides iriomotensis</name>
    <dbReference type="NCBI Taxonomy" id="715784"/>
    <lineage>
        <taxon>Bacteria</taxon>
        <taxon>Bacillati</taxon>
        <taxon>Actinomycetota</taxon>
        <taxon>Actinomycetes</taxon>
        <taxon>Propionibacteriales</taxon>
        <taxon>Nocardioidaceae</taxon>
        <taxon>Nocardioides</taxon>
    </lineage>
</organism>
<sequence length="180" mass="19042">MTRPRAVVVVESIFGNTASVAAAVAQGLTEEVDVEVVTAATAAPLDEGADLVVVGAPTHAFSMPRPMTREEARRQGALAVDTSRGVREWIEDIPVGVHNPRVVTFDTRPMRTRRMPGSAARASARDMRAKGFSPLAASTSFYVDDVRGPLAEGELDRARAWGTRMGSVLTAVTASPAAGR</sequence>
<dbReference type="InterPro" id="IPR008254">
    <property type="entry name" value="Flavodoxin/NO_synth"/>
</dbReference>
<protein>
    <recommendedName>
        <fullName evidence="1">Flavodoxin-like domain-containing protein</fullName>
    </recommendedName>
</protein>
<dbReference type="Proteomes" id="UP000291189">
    <property type="component" value="Unassembled WGS sequence"/>
</dbReference>
<keyword evidence="3" id="KW-1185">Reference proteome</keyword>
<evidence type="ECO:0000259" key="1">
    <source>
        <dbReference type="PROSITE" id="PS50902"/>
    </source>
</evidence>
<gene>
    <name evidence="2" type="ORF">ETU37_03505</name>
</gene>
<dbReference type="Gene3D" id="3.40.50.360">
    <property type="match status" value="1"/>
</dbReference>
<dbReference type="InterPro" id="IPR029039">
    <property type="entry name" value="Flavoprotein-like_sf"/>
</dbReference>
<accession>A0A4V1Z2J7</accession>
<dbReference type="PROSITE" id="PS50902">
    <property type="entry name" value="FLAVODOXIN_LIKE"/>
    <property type="match status" value="1"/>
</dbReference>
<dbReference type="SUPFAM" id="SSF52218">
    <property type="entry name" value="Flavoproteins"/>
    <property type="match status" value="1"/>
</dbReference>
<comment type="caution">
    <text evidence="2">The sequence shown here is derived from an EMBL/GenBank/DDBJ whole genome shotgun (WGS) entry which is preliminary data.</text>
</comment>
<reference evidence="2 3" key="1">
    <citation type="submission" date="2019-01" db="EMBL/GenBank/DDBJ databases">
        <title>Nocardioides guangzhouensis sp. nov., an actinobacterium isolated from soil.</title>
        <authorList>
            <person name="Fu Y."/>
            <person name="Cai Y."/>
            <person name="Lin Z."/>
            <person name="Chen P."/>
        </authorList>
    </citation>
    <scope>NUCLEOTIDE SEQUENCE [LARGE SCALE GENOMIC DNA]</scope>
    <source>
        <strain evidence="2 3">NBRC 105384</strain>
    </source>
</reference>
<feature type="domain" description="Flavodoxin-like" evidence="1">
    <location>
        <begin position="6"/>
        <end position="166"/>
    </location>
</feature>
<evidence type="ECO:0000313" key="2">
    <source>
        <dbReference type="EMBL" id="RYU14646.1"/>
    </source>
</evidence>